<accession>A0A931FWV1</accession>
<sequence length="290" mass="30550">MRTEIGGTTLYFDVEGSQLAVDGTGLTERPVILVLHGGPGFDQGYLRPGLSALSAYAQLVYVDLRGQGRSGRPPVATCTLEQMADDVAELCDRLGIADPIVLGHSGGGFVALHLALRRPDAVRALILCSTSATLRPFDDPDPPPSLAERASPEATAVAARMFGGDFSPATLRAFEEQVAPTYAGPRHTDVPGRLLPLSGFASDVAGYFFGELAPKYDLRQDLSRITAPALVVAGAYDWVCPPSASRGIAAGIPGAELVEIAEAGHFPFSEEPAIFQDAVRGFLARLESDS</sequence>
<keyword evidence="2" id="KW-0378">Hydrolase</keyword>
<feature type="domain" description="AB hydrolase-1" evidence="1">
    <location>
        <begin position="30"/>
        <end position="272"/>
    </location>
</feature>
<dbReference type="Gene3D" id="3.40.50.1820">
    <property type="entry name" value="alpha/beta hydrolase"/>
    <property type="match status" value="1"/>
</dbReference>
<organism evidence="2 3">
    <name type="scientific">Actinoplanes aureus</name>
    <dbReference type="NCBI Taxonomy" id="2792083"/>
    <lineage>
        <taxon>Bacteria</taxon>
        <taxon>Bacillati</taxon>
        <taxon>Actinomycetota</taxon>
        <taxon>Actinomycetes</taxon>
        <taxon>Micromonosporales</taxon>
        <taxon>Micromonosporaceae</taxon>
        <taxon>Actinoplanes</taxon>
    </lineage>
</organism>
<dbReference type="InterPro" id="IPR050228">
    <property type="entry name" value="Carboxylesterase_BioH"/>
</dbReference>
<proteinExistence type="predicted"/>
<dbReference type="InterPro" id="IPR000639">
    <property type="entry name" value="Epox_hydrolase-like"/>
</dbReference>
<dbReference type="EMBL" id="JADQTO010000006">
    <property type="protein sequence ID" value="MBG0562828.1"/>
    <property type="molecule type" value="Genomic_DNA"/>
</dbReference>
<dbReference type="Proteomes" id="UP000598146">
    <property type="component" value="Unassembled WGS sequence"/>
</dbReference>
<dbReference type="PRINTS" id="PR00412">
    <property type="entry name" value="EPOXHYDRLASE"/>
</dbReference>
<dbReference type="AlphaFoldDB" id="A0A931FWV1"/>
<dbReference type="SUPFAM" id="SSF53474">
    <property type="entry name" value="alpha/beta-Hydrolases"/>
    <property type="match status" value="1"/>
</dbReference>
<dbReference type="PANTHER" id="PTHR43194:SF2">
    <property type="entry name" value="PEROXISOMAL MEMBRANE PROTEIN LPX1"/>
    <property type="match status" value="1"/>
</dbReference>
<dbReference type="InterPro" id="IPR029058">
    <property type="entry name" value="AB_hydrolase_fold"/>
</dbReference>
<reference evidence="2" key="1">
    <citation type="submission" date="2020-11" db="EMBL/GenBank/DDBJ databases">
        <title>Isolation and identification of active actinomycetes.</title>
        <authorList>
            <person name="Sun X."/>
        </authorList>
    </citation>
    <scope>NUCLEOTIDE SEQUENCE</scope>
    <source>
        <strain evidence="2">NEAU-A11</strain>
    </source>
</reference>
<name>A0A931FWV1_9ACTN</name>
<dbReference type="RefSeq" id="WP_196414622.1">
    <property type="nucleotide sequence ID" value="NZ_JADQTO010000006.1"/>
</dbReference>
<dbReference type="InterPro" id="IPR000073">
    <property type="entry name" value="AB_hydrolase_1"/>
</dbReference>
<evidence type="ECO:0000259" key="1">
    <source>
        <dbReference type="Pfam" id="PF00561"/>
    </source>
</evidence>
<evidence type="ECO:0000313" key="2">
    <source>
        <dbReference type="EMBL" id="MBG0562828.1"/>
    </source>
</evidence>
<dbReference type="PRINTS" id="PR00111">
    <property type="entry name" value="ABHYDROLASE"/>
</dbReference>
<comment type="caution">
    <text evidence="2">The sequence shown here is derived from an EMBL/GenBank/DDBJ whole genome shotgun (WGS) entry which is preliminary data.</text>
</comment>
<dbReference type="Pfam" id="PF00561">
    <property type="entry name" value="Abhydrolase_1"/>
    <property type="match status" value="1"/>
</dbReference>
<keyword evidence="3" id="KW-1185">Reference proteome</keyword>
<gene>
    <name evidence="2" type="ORF">I4J89_15330</name>
</gene>
<evidence type="ECO:0000313" key="3">
    <source>
        <dbReference type="Proteomes" id="UP000598146"/>
    </source>
</evidence>
<dbReference type="PANTHER" id="PTHR43194">
    <property type="entry name" value="HYDROLASE ALPHA/BETA FOLD FAMILY"/>
    <property type="match status" value="1"/>
</dbReference>
<dbReference type="GO" id="GO:0016787">
    <property type="term" value="F:hydrolase activity"/>
    <property type="evidence" value="ECO:0007669"/>
    <property type="project" value="UniProtKB-KW"/>
</dbReference>
<protein>
    <submittedName>
        <fullName evidence="2">Alpha/beta fold hydrolase</fullName>
    </submittedName>
</protein>